<accession>A0A841BAW1</accession>
<dbReference type="GO" id="GO:0008836">
    <property type="term" value="F:diaminopimelate decarboxylase activity"/>
    <property type="evidence" value="ECO:0007669"/>
    <property type="project" value="TreeGrafter"/>
</dbReference>
<dbReference type="InterPro" id="IPR029066">
    <property type="entry name" value="PLP-binding_barrel"/>
</dbReference>
<keyword evidence="2" id="KW-0456">Lyase</keyword>
<keyword evidence="7" id="KW-1185">Reference proteome</keyword>
<sequence>MTTDARSARAERLTERLRGLDADELTAIGDSDIGLAFRDGSLFLGDHGAEELLDRFGSPLLVFDGDRLRSNAERVRSAFGRHFSDVRVCYALKACYTPEVVRTLLDAGVGIEVMSDLELQLAQAHGADGSVLCSNGIGRGDAYNRRTAAAAPFLTVVDSESDVDGLERFATAERPLEVAVRVSPAASGSVYFDAAGSKLGSDAGDGSFSRVLRRCLASDRLKVVGLHAHQLSHCADRELFAESVRGLAEVATRVEREHSIRLDVIDIGGGWETRFLFERAGADLDEFARVAAEELSRLGHDITLVVEPGRWLVADAATALCTVTGIKENSGRRWVIVDVGAELLIPLPELVYPPVPVKLGPRPWLEYAVADRTCDAQNVLCASAELPAPVIGDRLALLNCGAYTSVFASAWGHPLPTVLFREGGEVTEIFGSAGRAALWSTLHGVDVEQ</sequence>
<dbReference type="SUPFAM" id="SSF50621">
    <property type="entry name" value="Alanine racemase C-terminal domain-like"/>
    <property type="match status" value="1"/>
</dbReference>
<comment type="caution">
    <text evidence="6">The sequence shown here is derived from an EMBL/GenBank/DDBJ whole genome shotgun (WGS) entry which is preliminary data.</text>
</comment>
<keyword evidence="2" id="KW-0210">Decarboxylase</keyword>
<dbReference type="Proteomes" id="UP000580861">
    <property type="component" value="Unassembled WGS sequence"/>
</dbReference>
<feature type="active site" description="Proton donor" evidence="4">
    <location>
        <position position="374"/>
    </location>
</feature>
<dbReference type="AlphaFoldDB" id="A0A841BAW1"/>
<organism evidence="6 7">
    <name type="scientific">Amycolatopsis umgeniensis</name>
    <dbReference type="NCBI Taxonomy" id="336628"/>
    <lineage>
        <taxon>Bacteria</taxon>
        <taxon>Bacillati</taxon>
        <taxon>Actinomycetota</taxon>
        <taxon>Actinomycetes</taxon>
        <taxon>Pseudonocardiales</taxon>
        <taxon>Pseudonocardiaceae</taxon>
        <taxon>Amycolatopsis</taxon>
    </lineage>
</organism>
<dbReference type="PROSITE" id="PS00878">
    <property type="entry name" value="ODR_DC_2_1"/>
    <property type="match status" value="1"/>
</dbReference>
<name>A0A841BAW1_9PSEU</name>
<protein>
    <submittedName>
        <fullName evidence="6">Diaminopimelate decarboxylase</fullName>
    </submittedName>
</protein>
<reference evidence="6 7" key="1">
    <citation type="submission" date="2020-08" db="EMBL/GenBank/DDBJ databases">
        <title>Sequencing the genomes of 1000 actinobacteria strains.</title>
        <authorList>
            <person name="Klenk H.-P."/>
        </authorList>
    </citation>
    <scope>NUCLEOTIDE SEQUENCE [LARGE SCALE GENOMIC DNA]</scope>
    <source>
        <strain evidence="6 7">DSM 45272</strain>
    </source>
</reference>
<evidence type="ECO:0000256" key="4">
    <source>
        <dbReference type="PIRSR" id="PIRSR600183-50"/>
    </source>
</evidence>
<dbReference type="Gene3D" id="2.40.37.10">
    <property type="entry name" value="Lyase, Ornithine Decarboxylase, Chain A, domain 1"/>
    <property type="match status" value="1"/>
</dbReference>
<dbReference type="PRINTS" id="PR01179">
    <property type="entry name" value="ODADCRBXLASE"/>
</dbReference>
<dbReference type="InterPro" id="IPR000183">
    <property type="entry name" value="Orn/DAP/Arg_de-COase"/>
</dbReference>
<gene>
    <name evidence="6" type="ORF">HDA45_005799</name>
</gene>
<comment type="cofactor">
    <cofactor evidence="1 4">
        <name>pyridoxal 5'-phosphate</name>
        <dbReference type="ChEBI" id="CHEBI:597326"/>
    </cofactor>
</comment>
<dbReference type="PANTHER" id="PTHR43727">
    <property type="entry name" value="DIAMINOPIMELATE DECARBOXYLASE"/>
    <property type="match status" value="1"/>
</dbReference>
<evidence type="ECO:0000313" key="7">
    <source>
        <dbReference type="Proteomes" id="UP000580861"/>
    </source>
</evidence>
<evidence type="ECO:0000259" key="5">
    <source>
        <dbReference type="Pfam" id="PF02784"/>
    </source>
</evidence>
<feature type="domain" description="Orn/DAP/Arg decarboxylase 2 N-terminal" evidence="5">
    <location>
        <begin position="73"/>
        <end position="314"/>
    </location>
</feature>
<dbReference type="InterPro" id="IPR022653">
    <property type="entry name" value="De-COase2_pyr-phos_BS"/>
</dbReference>
<dbReference type="Gene3D" id="3.20.20.10">
    <property type="entry name" value="Alanine racemase"/>
    <property type="match status" value="1"/>
</dbReference>
<dbReference type="InterPro" id="IPR009006">
    <property type="entry name" value="Ala_racemase/Decarboxylase_C"/>
</dbReference>
<dbReference type="Pfam" id="PF02784">
    <property type="entry name" value="Orn_Arg_deC_N"/>
    <property type="match status" value="1"/>
</dbReference>
<evidence type="ECO:0000256" key="2">
    <source>
        <dbReference type="ARBA" id="ARBA00022793"/>
    </source>
</evidence>
<dbReference type="GO" id="GO:0009089">
    <property type="term" value="P:lysine biosynthetic process via diaminopimelate"/>
    <property type="evidence" value="ECO:0007669"/>
    <property type="project" value="TreeGrafter"/>
</dbReference>
<feature type="modified residue" description="N6-(pyridoxal phosphate)lysine" evidence="4">
    <location>
        <position position="93"/>
    </location>
</feature>
<evidence type="ECO:0000256" key="3">
    <source>
        <dbReference type="ARBA" id="ARBA00022898"/>
    </source>
</evidence>
<dbReference type="EMBL" id="JACHMX010000001">
    <property type="protein sequence ID" value="MBB5855712.1"/>
    <property type="molecule type" value="Genomic_DNA"/>
</dbReference>
<dbReference type="RefSeq" id="WP_184900616.1">
    <property type="nucleotide sequence ID" value="NZ_JACHMX010000001.1"/>
</dbReference>
<evidence type="ECO:0000313" key="6">
    <source>
        <dbReference type="EMBL" id="MBB5855712.1"/>
    </source>
</evidence>
<dbReference type="InterPro" id="IPR022644">
    <property type="entry name" value="De-COase2_N"/>
</dbReference>
<evidence type="ECO:0000256" key="1">
    <source>
        <dbReference type="ARBA" id="ARBA00001933"/>
    </source>
</evidence>
<dbReference type="PANTHER" id="PTHR43727:SF2">
    <property type="entry name" value="GROUP IV DECARBOXYLASE"/>
    <property type="match status" value="1"/>
</dbReference>
<dbReference type="SUPFAM" id="SSF51419">
    <property type="entry name" value="PLP-binding barrel"/>
    <property type="match status" value="1"/>
</dbReference>
<proteinExistence type="predicted"/>
<keyword evidence="3 4" id="KW-0663">Pyridoxal phosphate</keyword>